<dbReference type="SUPFAM" id="SSF54427">
    <property type="entry name" value="NTF2-like"/>
    <property type="match status" value="1"/>
</dbReference>
<gene>
    <name evidence="2" type="ORF">RHSP_75689</name>
</gene>
<dbReference type="OrthoDB" id="4772778at2"/>
<feature type="domain" description="SnoaL-like" evidence="1">
    <location>
        <begin position="7"/>
        <end position="107"/>
    </location>
</feature>
<comment type="caution">
    <text evidence="2">The sequence shown here is derived from an EMBL/GenBank/DDBJ whole genome shotgun (WGS) entry which is preliminary data.</text>
</comment>
<keyword evidence="3" id="KW-1185">Reference proteome</keyword>
<dbReference type="Pfam" id="PF12680">
    <property type="entry name" value="SnoaL_2"/>
    <property type="match status" value="1"/>
</dbReference>
<accession>N6V5H4</accession>
<dbReference type="EMBL" id="AQHN01000028">
    <property type="protein sequence ID" value="ENN88406.1"/>
    <property type="molecule type" value="Genomic_DNA"/>
</dbReference>
<dbReference type="RefSeq" id="WP_004112385.1">
    <property type="nucleotide sequence ID" value="NZ_AQHN01000028.1"/>
</dbReference>
<evidence type="ECO:0000259" key="1">
    <source>
        <dbReference type="Pfam" id="PF12680"/>
    </source>
</evidence>
<reference evidence="2 3" key="1">
    <citation type="journal article" date="2012" name="BMC Genomics">
        <title>Genomic basis of broad host range and environmental adaptability of Rhizobium tropici CIAT 899 and Rhizobium sp. PRF 81 which are used in inoculants for common bean (Phaseolus vulgaris L.).</title>
        <authorList>
            <person name="Ormeno-Orrillo E."/>
            <person name="Menna P."/>
            <person name="Almeida L.G."/>
            <person name="Ollero F.J."/>
            <person name="Nicolas M.F."/>
            <person name="Pains Rodrigues E."/>
            <person name="Shigueyoshi Nakatani A."/>
            <person name="Silva Batista J.S."/>
            <person name="Oliveira Chueire L.M."/>
            <person name="Souza R.C."/>
            <person name="Ribeiro Vasconcelos A.T."/>
            <person name="Megias M."/>
            <person name="Hungria M."/>
            <person name="Martinez-Romero E."/>
        </authorList>
    </citation>
    <scope>NUCLEOTIDE SEQUENCE [LARGE SCALE GENOMIC DNA]</scope>
    <source>
        <strain evidence="2 3">PRF 81</strain>
    </source>
</reference>
<organism evidence="2 3">
    <name type="scientific">Rhizobium freirei PRF 81</name>
    <dbReference type="NCBI Taxonomy" id="363754"/>
    <lineage>
        <taxon>Bacteria</taxon>
        <taxon>Pseudomonadati</taxon>
        <taxon>Pseudomonadota</taxon>
        <taxon>Alphaproteobacteria</taxon>
        <taxon>Hyphomicrobiales</taxon>
        <taxon>Rhizobiaceae</taxon>
        <taxon>Rhizobium/Agrobacterium group</taxon>
        <taxon>Rhizobium</taxon>
    </lineage>
</organism>
<dbReference type="InterPro" id="IPR032710">
    <property type="entry name" value="NTF2-like_dom_sf"/>
</dbReference>
<dbReference type="Proteomes" id="UP000012429">
    <property type="component" value="Unassembled WGS sequence"/>
</dbReference>
<name>N6V5H4_9HYPH</name>
<dbReference type="Gene3D" id="3.10.450.50">
    <property type="match status" value="1"/>
</dbReference>
<dbReference type="STRING" id="363754.RHSP_75689"/>
<sequence length="121" mass="13945">MNCVALVREYYRRIDACDIDWVTRLFDARAAYSRADATYIGRNAIALFFGEQRKIRGRHQIERVIMGTLGNVVTAVGRFHGVGHQGDRRDVGFVDIWTFNTSGLVTRRQTYLARGNEYVRE</sequence>
<evidence type="ECO:0000313" key="2">
    <source>
        <dbReference type="EMBL" id="ENN88406.1"/>
    </source>
</evidence>
<protein>
    <recommendedName>
        <fullName evidence="1">SnoaL-like domain-containing protein</fullName>
    </recommendedName>
</protein>
<evidence type="ECO:0000313" key="3">
    <source>
        <dbReference type="Proteomes" id="UP000012429"/>
    </source>
</evidence>
<proteinExistence type="predicted"/>
<dbReference type="InterPro" id="IPR037401">
    <property type="entry name" value="SnoaL-like"/>
</dbReference>
<dbReference type="AlphaFoldDB" id="N6V5H4"/>